<proteinExistence type="predicted"/>
<dbReference type="InterPro" id="IPR023346">
    <property type="entry name" value="Lysozyme-like_dom_sf"/>
</dbReference>
<dbReference type="SUPFAM" id="SSF53955">
    <property type="entry name" value="Lysozyme-like"/>
    <property type="match status" value="1"/>
</dbReference>
<dbReference type="InterPro" id="IPR008258">
    <property type="entry name" value="Transglycosylase_SLT_dom_1"/>
</dbReference>
<dbReference type="Gene3D" id="1.10.530.10">
    <property type="match status" value="1"/>
</dbReference>
<dbReference type="Pfam" id="PF01464">
    <property type="entry name" value="SLT"/>
    <property type="match status" value="1"/>
</dbReference>
<evidence type="ECO:0000259" key="1">
    <source>
        <dbReference type="Pfam" id="PF01464"/>
    </source>
</evidence>
<dbReference type="AlphaFoldDB" id="A0A6M3IE97"/>
<protein>
    <submittedName>
        <fullName evidence="2">Putative transglycosylase</fullName>
    </submittedName>
</protein>
<sequence>MDHTDLYDRHFQFATEKYFGLHFEWKWFKAQGIAESNLEPDATSHCGAKGIMQIMPDTWGDIAKKIDIRDPFLPEDSIYAGIYYMRYLWNWWKKYDPPETEQLLICFASYNAGMWNIRKAQRLAVNYKWYGIQGIANSLPEITGENAQETIAYINRICRIKELL</sequence>
<evidence type="ECO:0000313" key="2">
    <source>
        <dbReference type="EMBL" id="QJA55759.1"/>
    </source>
</evidence>
<reference evidence="2" key="1">
    <citation type="submission" date="2020-03" db="EMBL/GenBank/DDBJ databases">
        <title>The deep terrestrial virosphere.</title>
        <authorList>
            <person name="Holmfeldt K."/>
            <person name="Nilsson E."/>
            <person name="Simone D."/>
            <person name="Lopez-Fernandez M."/>
            <person name="Wu X."/>
            <person name="de Brujin I."/>
            <person name="Lundin D."/>
            <person name="Andersson A."/>
            <person name="Bertilsson S."/>
            <person name="Dopson M."/>
        </authorList>
    </citation>
    <scope>NUCLEOTIDE SEQUENCE</scope>
    <source>
        <strain evidence="2">MM415B01994</strain>
    </source>
</reference>
<dbReference type="PANTHER" id="PTHR37423:SF2">
    <property type="entry name" value="MEMBRANE-BOUND LYTIC MUREIN TRANSGLYCOSYLASE C"/>
    <property type="match status" value="1"/>
</dbReference>
<dbReference type="EMBL" id="MT141178">
    <property type="protein sequence ID" value="QJA55759.1"/>
    <property type="molecule type" value="Genomic_DNA"/>
</dbReference>
<organism evidence="2">
    <name type="scientific">viral metagenome</name>
    <dbReference type="NCBI Taxonomy" id="1070528"/>
    <lineage>
        <taxon>unclassified sequences</taxon>
        <taxon>metagenomes</taxon>
        <taxon>organismal metagenomes</taxon>
    </lineage>
</organism>
<gene>
    <name evidence="2" type="ORF">MM415B01994_0008</name>
</gene>
<feature type="domain" description="Transglycosylase SLT" evidence="1">
    <location>
        <begin position="32"/>
        <end position="124"/>
    </location>
</feature>
<name>A0A6M3IE97_9ZZZZ</name>
<dbReference type="PANTHER" id="PTHR37423">
    <property type="entry name" value="SOLUBLE LYTIC MUREIN TRANSGLYCOSYLASE-RELATED"/>
    <property type="match status" value="1"/>
</dbReference>
<accession>A0A6M3IE97</accession>